<name>A0A0K0X832_MYCGD</name>
<dbReference type="AlphaFoldDB" id="A0A0K0X832"/>
<dbReference type="CDD" id="cd00448">
    <property type="entry name" value="YjgF_YER057c_UK114_family"/>
    <property type="match status" value="1"/>
</dbReference>
<evidence type="ECO:0000256" key="1">
    <source>
        <dbReference type="ARBA" id="ARBA00010552"/>
    </source>
</evidence>
<dbReference type="Proteomes" id="UP000062255">
    <property type="component" value="Chromosome"/>
</dbReference>
<accession>A0A0K0X832</accession>
<dbReference type="InterPro" id="IPR006175">
    <property type="entry name" value="YjgF/YER057c/UK114"/>
</dbReference>
<sequence>MTLDTTTTVETRPAPFTWAQSAQYSQGVRAGDLVFTSGQAGYDDAGNLVEGGFEAQARQVLRNIQMILEQHGASLESVVKLTAYLGDKADFEAFKKVRGEFFSSPWPAVTAVQNDFLVEGMLVEMDAVAVVGGRRVHVDGTE</sequence>
<reference evidence="2 3" key="1">
    <citation type="submission" date="2015-07" db="EMBL/GenBank/DDBJ databases">
        <title>Complete genome sequence of Mycobacterium goodii X7B, a facultative thermophilic biodesulfurizing bacterium.</title>
        <authorList>
            <person name="Yu B."/>
            <person name="Li F."/>
            <person name="Xu P."/>
        </authorList>
    </citation>
    <scope>NUCLEOTIDE SEQUENCE [LARGE SCALE GENOMIC DNA]</scope>
    <source>
        <strain evidence="2 3">X7B</strain>
    </source>
</reference>
<dbReference type="OrthoDB" id="9815126at2"/>
<dbReference type="InterPro" id="IPR035959">
    <property type="entry name" value="RutC-like_sf"/>
</dbReference>
<dbReference type="STRING" id="134601.AFA91_18365"/>
<organism evidence="2 3">
    <name type="scientific">Mycolicibacterium goodii</name>
    <name type="common">Mycobacterium goodii</name>
    <dbReference type="NCBI Taxonomy" id="134601"/>
    <lineage>
        <taxon>Bacteria</taxon>
        <taxon>Bacillati</taxon>
        <taxon>Actinomycetota</taxon>
        <taxon>Actinomycetes</taxon>
        <taxon>Mycobacteriales</taxon>
        <taxon>Mycobacteriaceae</taxon>
        <taxon>Mycolicibacterium</taxon>
    </lineage>
</organism>
<evidence type="ECO:0000313" key="3">
    <source>
        <dbReference type="Proteomes" id="UP000062255"/>
    </source>
</evidence>
<dbReference type="Pfam" id="PF01042">
    <property type="entry name" value="Ribonuc_L-PSP"/>
    <property type="match status" value="1"/>
</dbReference>
<evidence type="ECO:0000313" key="2">
    <source>
        <dbReference type="EMBL" id="AKS33538.1"/>
    </source>
</evidence>
<gene>
    <name evidence="2" type="ORF">AFA91_18365</name>
</gene>
<dbReference type="PATRIC" id="fig|134601.6.peg.3805"/>
<protein>
    <submittedName>
        <fullName evidence="2">Pyrimidine utilization protein C</fullName>
    </submittedName>
</protein>
<dbReference type="SUPFAM" id="SSF55298">
    <property type="entry name" value="YjgF-like"/>
    <property type="match status" value="1"/>
</dbReference>
<dbReference type="Gene3D" id="3.30.1330.40">
    <property type="entry name" value="RutC-like"/>
    <property type="match status" value="1"/>
</dbReference>
<dbReference type="KEGG" id="mgo:AFA91_18365"/>
<proteinExistence type="inferred from homology"/>
<dbReference type="PANTHER" id="PTHR11803">
    <property type="entry name" value="2-IMINOBUTANOATE/2-IMINOPROPANOATE DEAMINASE RIDA"/>
    <property type="match status" value="1"/>
</dbReference>
<dbReference type="RefSeq" id="WP_049745964.1">
    <property type="nucleotide sequence ID" value="NZ_CP012150.1"/>
</dbReference>
<dbReference type="GO" id="GO:0019239">
    <property type="term" value="F:deaminase activity"/>
    <property type="evidence" value="ECO:0007669"/>
    <property type="project" value="TreeGrafter"/>
</dbReference>
<dbReference type="GO" id="GO:0005829">
    <property type="term" value="C:cytosol"/>
    <property type="evidence" value="ECO:0007669"/>
    <property type="project" value="TreeGrafter"/>
</dbReference>
<dbReference type="EMBL" id="CP012150">
    <property type="protein sequence ID" value="AKS33538.1"/>
    <property type="molecule type" value="Genomic_DNA"/>
</dbReference>
<dbReference type="PANTHER" id="PTHR11803:SF58">
    <property type="entry name" value="PROTEIN HMF1-RELATED"/>
    <property type="match status" value="1"/>
</dbReference>
<comment type="similarity">
    <text evidence="1">Belongs to the RutC family.</text>
</comment>